<reference evidence="2 3" key="1">
    <citation type="submission" date="2020-04" db="EMBL/GenBank/DDBJ databases">
        <title>Perkinsus olseni comparative genomics.</title>
        <authorList>
            <person name="Bogema D.R."/>
        </authorList>
    </citation>
    <scope>NUCLEOTIDE SEQUENCE [LARGE SCALE GENOMIC DNA]</scope>
    <source>
        <strain evidence="2 3">ATCC PRA-207</strain>
    </source>
</reference>
<feature type="compositionally biased region" description="Basic and acidic residues" evidence="1">
    <location>
        <begin position="120"/>
        <end position="130"/>
    </location>
</feature>
<evidence type="ECO:0000313" key="2">
    <source>
        <dbReference type="EMBL" id="KAF4756592.1"/>
    </source>
</evidence>
<accession>A0A7J6UH38</accession>
<name>A0A7J6UH38_PEROL</name>
<evidence type="ECO:0000256" key="1">
    <source>
        <dbReference type="SAM" id="MobiDB-lite"/>
    </source>
</evidence>
<proteinExistence type="predicted"/>
<feature type="region of interest" description="Disordered" evidence="1">
    <location>
        <begin position="69"/>
        <end position="130"/>
    </location>
</feature>
<gene>
    <name evidence="2" type="ORF">FOZ63_008969</name>
</gene>
<feature type="compositionally biased region" description="Basic residues" evidence="1">
    <location>
        <begin position="85"/>
        <end position="95"/>
    </location>
</feature>
<feature type="compositionally biased region" description="Basic and acidic residues" evidence="1">
    <location>
        <begin position="96"/>
        <end position="106"/>
    </location>
</feature>
<evidence type="ECO:0000313" key="3">
    <source>
        <dbReference type="Proteomes" id="UP000553632"/>
    </source>
</evidence>
<keyword evidence="3" id="KW-1185">Reference proteome</keyword>
<sequence length="187" mass="21132">LICEEAFIAAFHALYETKPSLKMETMTPYEFMSDMGRYLAVVLEGEKVRKSKKGKELADMSEFPVQGRSTAQISTAMDNDIRVKNANRRASQRRREHAEVAQRESGLRPPPRVDNAPESSDSKKRTLEDAVKGLIPQRGTSEVKGLPESMWTCTPLNSQVVWSWPRKSFELDDFPEKSEVVVVSKGK</sequence>
<dbReference type="Proteomes" id="UP000553632">
    <property type="component" value="Unassembled WGS sequence"/>
</dbReference>
<feature type="non-terminal residue" evidence="2">
    <location>
        <position position="1"/>
    </location>
</feature>
<dbReference type="AlphaFoldDB" id="A0A7J6UH38"/>
<dbReference type="EMBL" id="JABANO010003602">
    <property type="protein sequence ID" value="KAF4756592.1"/>
    <property type="molecule type" value="Genomic_DNA"/>
</dbReference>
<protein>
    <submittedName>
        <fullName evidence="2">Uncharacterized protein</fullName>
    </submittedName>
</protein>
<comment type="caution">
    <text evidence="2">The sequence shown here is derived from an EMBL/GenBank/DDBJ whole genome shotgun (WGS) entry which is preliminary data.</text>
</comment>
<organism evidence="2 3">
    <name type="scientific">Perkinsus olseni</name>
    <name type="common">Perkinsus atlanticus</name>
    <dbReference type="NCBI Taxonomy" id="32597"/>
    <lineage>
        <taxon>Eukaryota</taxon>
        <taxon>Sar</taxon>
        <taxon>Alveolata</taxon>
        <taxon>Perkinsozoa</taxon>
        <taxon>Perkinsea</taxon>
        <taxon>Perkinsida</taxon>
        <taxon>Perkinsidae</taxon>
        <taxon>Perkinsus</taxon>
    </lineage>
</organism>